<evidence type="ECO:0000256" key="7">
    <source>
        <dbReference type="ARBA" id="ARBA00022741"/>
    </source>
</evidence>
<accession>A0A3N1Y7Q5</accession>
<dbReference type="RefSeq" id="WP_123400398.1">
    <property type="nucleotide sequence ID" value="NZ_RJVI01000001.1"/>
</dbReference>
<comment type="caution">
    <text evidence="13">The sequence shown here is derived from an EMBL/GenBank/DDBJ whole genome shotgun (WGS) entry which is preliminary data.</text>
</comment>
<organism evidence="13 14">
    <name type="scientific">Inmirania thermothiophila</name>
    <dbReference type="NCBI Taxonomy" id="1750597"/>
    <lineage>
        <taxon>Bacteria</taxon>
        <taxon>Pseudomonadati</taxon>
        <taxon>Pseudomonadota</taxon>
        <taxon>Gammaproteobacteria</taxon>
        <taxon>Chromatiales</taxon>
        <taxon>Ectothiorhodospiraceae</taxon>
        <taxon>Inmirania</taxon>
    </lineage>
</organism>
<dbReference type="UniPathway" id="UPA00253">
    <property type="reaction ID" value="UER00332"/>
</dbReference>
<comment type="similarity">
    <text evidence="3 11">Belongs to the NadD family.</text>
</comment>
<dbReference type="GO" id="GO:0009435">
    <property type="term" value="P:NAD+ biosynthetic process"/>
    <property type="evidence" value="ECO:0007669"/>
    <property type="project" value="UniProtKB-UniRule"/>
</dbReference>
<name>A0A3N1Y7Q5_9GAMM</name>
<keyword evidence="5 11" id="KW-0808">Transferase</keyword>
<evidence type="ECO:0000256" key="10">
    <source>
        <dbReference type="ARBA" id="ARBA00048721"/>
    </source>
</evidence>
<keyword evidence="4 11" id="KW-0662">Pyridine nucleotide biosynthesis</keyword>
<feature type="domain" description="Cytidyltransferase-like" evidence="12">
    <location>
        <begin position="4"/>
        <end position="182"/>
    </location>
</feature>
<evidence type="ECO:0000256" key="9">
    <source>
        <dbReference type="ARBA" id="ARBA00023027"/>
    </source>
</evidence>
<dbReference type="InterPro" id="IPR004821">
    <property type="entry name" value="Cyt_trans-like"/>
</dbReference>
<comment type="function">
    <text evidence="1 11">Catalyzes the reversible adenylation of nicotinate mononucleotide (NaMN) to nicotinic acid adenine dinucleotide (NaAD).</text>
</comment>
<keyword evidence="14" id="KW-1185">Reference proteome</keyword>
<dbReference type="PANTHER" id="PTHR39321">
    <property type="entry name" value="NICOTINATE-NUCLEOTIDE ADENYLYLTRANSFERASE-RELATED"/>
    <property type="match status" value="1"/>
</dbReference>
<dbReference type="SUPFAM" id="SSF52374">
    <property type="entry name" value="Nucleotidylyl transferase"/>
    <property type="match status" value="1"/>
</dbReference>
<proteinExistence type="inferred from homology"/>
<dbReference type="NCBIfam" id="NF000840">
    <property type="entry name" value="PRK00071.1-3"/>
    <property type="match status" value="1"/>
</dbReference>
<evidence type="ECO:0000259" key="12">
    <source>
        <dbReference type="Pfam" id="PF01467"/>
    </source>
</evidence>
<keyword evidence="6 11" id="KW-0548">Nucleotidyltransferase</keyword>
<reference evidence="13 14" key="1">
    <citation type="submission" date="2018-11" db="EMBL/GenBank/DDBJ databases">
        <title>Genomic Encyclopedia of Type Strains, Phase IV (KMG-IV): sequencing the most valuable type-strain genomes for metagenomic binning, comparative biology and taxonomic classification.</title>
        <authorList>
            <person name="Goeker M."/>
        </authorList>
    </citation>
    <scope>NUCLEOTIDE SEQUENCE [LARGE SCALE GENOMIC DNA]</scope>
    <source>
        <strain evidence="13 14">DSM 100275</strain>
    </source>
</reference>
<evidence type="ECO:0000256" key="5">
    <source>
        <dbReference type="ARBA" id="ARBA00022679"/>
    </source>
</evidence>
<evidence type="ECO:0000313" key="13">
    <source>
        <dbReference type="EMBL" id="ROR34866.1"/>
    </source>
</evidence>
<dbReference type="GO" id="GO:0004515">
    <property type="term" value="F:nicotinate-nucleotide adenylyltransferase activity"/>
    <property type="evidence" value="ECO:0007669"/>
    <property type="project" value="UniProtKB-UniRule"/>
</dbReference>
<dbReference type="Gene3D" id="3.40.50.620">
    <property type="entry name" value="HUPs"/>
    <property type="match status" value="1"/>
</dbReference>
<evidence type="ECO:0000256" key="3">
    <source>
        <dbReference type="ARBA" id="ARBA00009014"/>
    </source>
</evidence>
<evidence type="ECO:0000256" key="4">
    <source>
        <dbReference type="ARBA" id="ARBA00022642"/>
    </source>
</evidence>
<keyword evidence="9 11" id="KW-0520">NAD</keyword>
<dbReference type="NCBIfam" id="TIGR00125">
    <property type="entry name" value="cyt_tran_rel"/>
    <property type="match status" value="1"/>
</dbReference>
<dbReference type="OrthoDB" id="5295945at2"/>
<dbReference type="Proteomes" id="UP000276634">
    <property type="component" value="Unassembled WGS sequence"/>
</dbReference>
<keyword evidence="8 11" id="KW-0067">ATP-binding</keyword>
<dbReference type="GO" id="GO:0005524">
    <property type="term" value="F:ATP binding"/>
    <property type="evidence" value="ECO:0007669"/>
    <property type="project" value="UniProtKB-KW"/>
</dbReference>
<dbReference type="NCBIfam" id="TIGR00482">
    <property type="entry name" value="nicotinate (nicotinamide) nucleotide adenylyltransferase"/>
    <property type="match status" value="1"/>
</dbReference>
<evidence type="ECO:0000256" key="11">
    <source>
        <dbReference type="HAMAP-Rule" id="MF_00244"/>
    </source>
</evidence>
<gene>
    <name evidence="11" type="primary">nadD</name>
    <name evidence="13" type="ORF">EDC57_0775</name>
</gene>
<evidence type="ECO:0000256" key="8">
    <source>
        <dbReference type="ARBA" id="ARBA00022840"/>
    </source>
</evidence>
<dbReference type="InterPro" id="IPR005248">
    <property type="entry name" value="NadD/NMNAT"/>
</dbReference>
<protein>
    <recommendedName>
        <fullName evidence="11">Probable nicotinate-nucleotide adenylyltransferase</fullName>
        <ecNumber evidence="11">2.7.7.18</ecNumber>
    </recommendedName>
    <alternativeName>
        <fullName evidence="11">Deamido-NAD(+) diphosphorylase</fullName>
    </alternativeName>
    <alternativeName>
        <fullName evidence="11">Deamido-NAD(+) pyrophosphorylase</fullName>
    </alternativeName>
    <alternativeName>
        <fullName evidence="11">Nicotinate mononucleotide adenylyltransferase</fullName>
        <shortName evidence="11">NaMN adenylyltransferase</shortName>
    </alternativeName>
</protein>
<sequence length="215" mass="22731">MIGLLGGTFDPVHVGHLRAALEAREALGLEAVRLIPNARPPHRGLPAAPAPARLAMVRLACAGEPGLAADGRELARAGPSYTVDTLISLRRELGARRPLCLLLGADAARGLASWHRWRELFALAHLVVLRRPGQAAWEGAAGAELAARRADGAAALAAAPAGRVLELEIPLLEVSASDIRRRIAAGRSVRFLVPDPVLDYIRRHGLYAGPAAKEP</sequence>
<evidence type="ECO:0000256" key="1">
    <source>
        <dbReference type="ARBA" id="ARBA00002324"/>
    </source>
</evidence>
<evidence type="ECO:0000256" key="2">
    <source>
        <dbReference type="ARBA" id="ARBA00005019"/>
    </source>
</evidence>
<dbReference type="AlphaFoldDB" id="A0A3N1Y7Q5"/>
<evidence type="ECO:0000256" key="6">
    <source>
        <dbReference type="ARBA" id="ARBA00022695"/>
    </source>
</evidence>
<comment type="catalytic activity">
    <reaction evidence="10 11">
        <text>nicotinate beta-D-ribonucleotide + ATP + H(+) = deamido-NAD(+) + diphosphate</text>
        <dbReference type="Rhea" id="RHEA:22860"/>
        <dbReference type="ChEBI" id="CHEBI:15378"/>
        <dbReference type="ChEBI" id="CHEBI:30616"/>
        <dbReference type="ChEBI" id="CHEBI:33019"/>
        <dbReference type="ChEBI" id="CHEBI:57502"/>
        <dbReference type="ChEBI" id="CHEBI:58437"/>
        <dbReference type="EC" id="2.7.7.18"/>
    </reaction>
</comment>
<dbReference type="PANTHER" id="PTHR39321:SF3">
    <property type="entry name" value="PHOSPHOPANTETHEINE ADENYLYLTRANSFERASE"/>
    <property type="match status" value="1"/>
</dbReference>
<evidence type="ECO:0000313" key="14">
    <source>
        <dbReference type="Proteomes" id="UP000276634"/>
    </source>
</evidence>
<dbReference type="CDD" id="cd02165">
    <property type="entry name" value="NMNAT"/>
    <property type="match status" value="1"/>
</dbReference>
<dbReference type="Pfam" id="PF01467">
    <property type="entry name" value="CTP_transf_like"/>
    <property type="match status" value="1"/>
</dbReference>
<dbReference type="EC" id="2.7.7.18" evidence="11"/>
<dbReference type="HAMAP" id="MF_00244">
    <property type="entry name" value="NaMN_adenylyltr"/>
    <property type="match status" value="1"/>
</dbReference>
<dbReference type="NCBIfam" id="NF000839">
    <property type="entry name" value="PRK00071.1-1"/>
    <property type="match status" value="1"/>
</dbReference>
<dbReference type="EMBL" id="RJVI01000001">
    <property type="protein sequence ID" value="ROR34866.1"/>
    <property type="molecule type" value="Genomic_DNA"/>
</dbReference>
<dbReference type="InterPro" id="IPR014729">
    <property type="entry name" value="Rossmann-like_a/b/a_fold"/>
</dbReference>
<keyword evidence="7 11" id="KW-0547">Nucleotide-binding</keyword>
<comment type="pathway">
    <text evidence="2 11">Cofactor biosynthesis; NAD(+) biosynthesis; deamido-NAD(+) from nicotinate D-ribonucleotide: step 1/1.</text>
</comment>